<dbReference type="OrthoDB" id="9771118at2"/>
<organism evidence="3 4">
    <name type="scientific">Vibrio pectenicida</name>
    <dbReference type="NCBI Taxonomy" id="62763"/>
    <lineage>
        <taxon>Bacteria</taxon>
        <taxon>Pseudomonadati</taxon>
        <taxon>Pseudomonadota</taxon>
        <taxon>Gammaproteobacteria</taxon>
        <taxon>Vibrionales</taxon>
        <taxon>Vibrionaceae</taxon>
        <taxon>Vibrio</taxon>
    </lineage>
</organism>
<gene>
    <name evidence="3" type="ORF">EJA03_05825</name>
</gene>
<dbReference type="PANTHER" id="PTHR37951:SF1">
    <property type="entry name" value="TYPE VI SECRETION SYSTEM COMPONENT TSSA1"/>
    <property type="match status" value="1"/>
</dbReference>
<feature type="domain" description="ImpA N-terminal" evidence="2">
    <location>
        <begin position="13"/>
        <end position="158"/>
    </location>
</feature>
<dbReference type="PANTHER" id="PTHR37951">
    <property type="entry name" value="CYTOPLASMIC PROTEIN-RELATED"/>
    <property type="match status" value="1"/>
</dbReference>
<protein>
    <submittedName>
        <fullName evidence="3">Type VI secretion protein</fullName>
    </submittedName>
</protein>
<feature type="region of interest" description="Disordered" evidence="1">
    <location>
        <begin position="432"/>
        <end position="456"/>
    </location>
</feature>
<accession>A0A3R9L3B6</accession>
<proteinExistence type="predicted"/>
<reference evidence="3 4" key="1">
    <citation type="submission" date="2018-12" db="EMBL/GenBank/DDBJ databases">
        <title>Genomic taxonomy of the Vibrionaceae family.</title>
        <authorList>
            <person name="Gomez-Gil B."/>
            <person name="Enciso-Ibarra K."/>
        </authorList>
    </citation>
    <scope>NUCLEOTIDE SEQUENCE [LARGE SCALE GENOMIC DNA]</scope>
    <source>
        <strain evidence="3 4">CAIM 594</strain>
    </source>
</reference>
<dbReference type="RefSeq" id="WP_125320296.1">
    <property type="nucleotide sequence ID" value="NZ_AP024889.1"/>
</dbReference>
<dbReference type="EMBL" id="RSFA01000017">
    <property type="protein sequence ID" value="RSD32063.1"/>
    <property type="molecule type" value="Genomic_DNA"/>
</dbReference>
<evidence type="ECO:0000313" key="4">
    <source>
        <dbReference type="Proteomes" id="UP000269041"/>
    </source>
</evidence>
<sequence length="456" mass="50689">MPFLKSQIEQLSAPIDDDLACGVYLKSDKNAFRPLRNEFNVAQTALRKLCQNPSTEEQRELKEACLDSWQVLSVTLLEQFSNKTRDIELIAWFIAAQFLLDTSIESAANSFEWLANLVEEQWTDLNPVLPLKQLRLESEDGQAKEQADAKVKAFSQLVGDREESSILYAPILQLPLIGDVTFFNYQSAEKRGEISLLKSSLTALVANERIAIQSKMVNVERCIEQLDRLAKSVSHYTQHVSTQGVNFGFVKSILTRVNNALEQLSGIKLATNEALGEMGKDHQLENLTDDEQAKDSSHTTTVHAKPAPQRLHAGNLSEWSKLNTMNRDLAFHLLQEVSDYFRQSEPHSPVSFLLEKAIRWGYLPLPEMLQEMMSEQSEASIRAVCNAAGLSHLGALSLKGMASGGDIKNIPTPQLTPTTSGNLGVENQITQLPSSTDTQSDKGDELESSSSLDLSW</sequence>
<comment type="caution">
    <text evidence="3">The sequence shown here is derived from an EMBL/GenBank/DDBJ whole genome shotgun (WGS) entry which is preliminary data.</text>
</comment>
<keyword evidence="4" id="KW-1185">Reference proteome</keyword>
<dbReference type="AlphaFoldDB" id="A0A3R9L3B6"/>
<name>A0A3R9L3B6_9VIBR</name>
<dbReference type="InterPro" id="IPR017740">
    <property type="entry name" value="TssA-like"/>
</dbReference>
<dbReference type="Proteomes" id="UP000269041">
    <property type="component" value="Unassembled WGS sequence"/>
</dbReference>
<evidence type="ECO:0000259" key="2">
    <source>
        <dbReference type="Pfam" id="PF06812"/>
    </source>
</evidence>
<dbReference type="Pfam" id="PF06812">
    <property type="entry name" value="ImpA_N"/>
    <property type="match status" value="1"/>
</dbReference>
<evidence type="ECO:0000256" key="1">
    <source>
        <dbReference type="SAM" id="MobiDB-lite"/>
    </source>
</evidence>
<evidence type="ECO:0000313" key="3">
    <source>
        <dbReference type="EMBL" id="RSD32063.1"/>
    </source>
</evidence>
<dbReference type="InterPro" id="IPR010657">
    <property type="entry name" value="ImpA_N"/>
</dbReference>